<evidence type="ECO:0000313" key="2">
    <source>
        <dbReference type="EMBL" id="KIP06276.1"/>
    </source>
</evidence>
<feature type="compositionally biased region" description="Polar residues" evidence="1">
    <location>
        <begin position="261"/>
        <end position="271"/>
    </location>
</feature>
<proteinExistence type="predicted"/>
<dbReference type="HOGENOM" id="CLU_774130_0_0_1"/>
<dbReference type="AlphaFoldDB" id="A0A0C3RX15"/>
<gene>
    <name evidence="2" type="ORF">PHLGIDRAFT_464515</name>
</gene>
<evidence type="ECO:0000256" key="1">
    <source>
        <dbReference type="SAM" id="MobiDB-lite"/>
    </source>
</evidence>
<organism evidence="2 3">
    <name type="scientific">Phlebiopsis gigantea (strain 11061_1 CR5-6)</name>
    <name type="common">White-rot fungus</name>
    <name type="synonym">Peniophora gigantea</name>
    <dbReference type="NCBI Taxonomy" id="745531"/>
    <lineage>
        <taxon>Eukaryota</taxon>
        <taxon>Fungi</taxon>
        <taxon>Dikarya</taxon>
        <taxon>Basidiomycota</taxon>
        <taxon>Agaricomycotina</taxon>
        <taxon>Agaricomycetes</taxon>
        <taxon>Polyporales</taxon>
        <taxon>Phanerochaetaceae</taxon>
        <taxon>Phlebiopsis</taxon>
    </lineage>
</organism>
<dbReference type="EMBL" id="KN840521">
    <property type="protein sequence ID" value="KIP06276.1"/>
    <property type="molecule type" value="Genomic_DNA"/>
</dbReference>
<protein>
    <submittedName>
        <fullName evidence="2">Uncharacterized protein</fullName>
    </submittedName>
</protein>
<keyword evidence="3" id="KW-1185">Reference proteome</keyword>
<feature type="region of interest" description="Disordered" evidence="1">
    <location>
        <begin position="107"/>
        <end position="142"/>
    </location>
</feature>
<dbReference type="Proteomes" id="UP000053257">
    <property type="component" value="Unassembled WGS sequence"/>
</dbReference>
<feature type="region of interest" description="Disordered" evidence="1">
    <location>
        <begin position="250"/>
        <end position="273"/>
    </location>
</feature>
<sequence length="358" mass="37183">MATIGSPGAARGFASPRACTRGARKVHAASLHGLGARKGWLGRGAGCSEGAGAGASTTAGSYRRRWNERWPRRAGQAWEAAVRGTRRGCACMDAWSVMKRGLWEAGDTGGAGPHARGRRTSSFVETPQRRPTPVTRRRATHGWEDAAATACARAGAGMSPRLRCPLRMRVRRNSACTCPGRTRPSIGKGSRCGPTSAANLTFIAEGRPKASLGTIVIAHGRCTAGGSTARNRRAGADDAQRTRGWFLGAGGCGGGPARSTRGPSSKASSTGRYHEHPAIECVTGHVGDTLRRTGEDVARKCEGNWARHVARRVGAGRTAGGVLMSAARMGQAGTTAVAVIRNGAIKVLRGSGLDGVLC</sequence>
<evidence type="ECO:0000313" key="3">
    <source>
        <dbReference type="Proteomes" id="UP000053257"/>
    </source>
</evidence>
<name>A0A0C3RX15_PHLG1</name>
<accession>A0A0C3RX15</accession>
<reference evidence="2 3" key="1">
    <citation type="journal article" date="2014" name="PLoS Genet.">
        <title>Analysis of the Phlebiopsis gigantea genome, transcriptome and secretome provides insight into its pioneer colonization strategies of wood.</title>
        <authorList>
            <person name="Hori C."/>
            <person name="Ishida T."/>
            <person name="Igarashi K."/>
            <person name="Samejima M."/>
            <person name="Suzuki H."/>
            <person name="Master E."/>
            <person name="Ferreira P."/>
            <person name="Ruiz-Duenas F.J."/>
            <person name="Held B."/>
            <person name="Canessa P."/>
            <person name="Larrondo L.F."/>
            <person name="Schmoll M."/>
            <person name="Druzhinina I.S."/>
            <person name="Kubicek C.P."/>
            <person name="Gaskell J.A."/>
            <person name="Kersten P."/>
            <person name="St John F."/>
            <person name="Glasner J."/>
            <person name="Sabat G."/>
            <person name="Splinter BonDurant S."/>
            <person name="Syed K."/>
            <person name="Yadav J."/>
            <person name="Mgbeahuruike A.C."/>
            <person name="Kovalchuk A."/>
            <person name="Asiegbu F.O."/>
            <person name="Lackner G."/>
            <person name="Hoffmeister D."/>
            <person name="Rencoret J."/>
            <person name="Gutierrez A."/>
            <person name="Sun H."/>
            <person name="Lindquist E."/>
            <person name="Barry K."/>
            <person name="Riley R."/>
            <person name="Grigoriev I.V."/>
            <person name="Henrissat B."/>
            <person name="Kues U."/>
            <person name="Berka R.M."/>
            <person name="Martinez A.T."/>
            <person name="Covert S.F."/>
            <person name="Blanchette R.A."/>
            <person name="Cullen D."/>
        </authorList>
    </citation>
    <scope>NUCLEOTIDE SEQUENCE [LARGE SCALE GENOMIC DNA]</scope>
    <source>
        <strain evidence="2 3">11061_1 CR5-6</strain>
    </source>
</reference>